<dbReference type="HOGENOM" id="CLU_1885778_0_0_1"/>
<dbReference type="GeneID" id="27357515"/>
<dbReference type="EMBL" id="KN847336">
    <property type="protein sequence ID" value="KIW41834.1"/>
    <property type="molecule type" value="Genomic_DNA"/>
</dbReference>
<accession>A0A0D2E1Y8</accession>
<evidence type="ECO:0000256" key="1">
    <source>
        <dbReference type="SAM" id="MobiDB-lite"/>
    </source>
</evidence>
<reference evidence="2 3" key="1">
    <citation type="submission" date="2015-01" db="EMBL/GenBank/DDBJ databases">
        <title>The Genome Sequence of Exophiala oligosperma CBS72588.</title>
        <authorList>
            <consortium name="The Broad Institute Genomics Platform"/>
            <person name="Cuomo C."/>
            <person name="de Hoog S."/>
            <person name="Gorbushina A."/>
            <person name="Stielow B."/>
            <person name="Teixiera M."/>
            <person name="Abouelleil A."/>
            <person name="Chapman S.B."/>
            <person name="Priest M."/>
            <person name="Young S.K."/>
            <person name="Wortman J."/>
            <person name="Nusbaum C."/>
            <person name="Birren B."/>
        </authorList>
    </citation>
    <scope>NUCLEOTIDE SEQUENCE [LARGE SCALE GENOMIC DNA]</scope>
    <source>
        <strain evidence="2 3">CBS 72588</strain>
    </source>
</reference>
<evidence type="ECO:0000313" key="2">
    <source>
        <dbReference type="EMBL" id="KIW41834.1"/>
    </source>
</evidence>
<sequence length="135" mass="14050">MPEQSVATRVVVSLVRDKITGEDENGPPDLSTTLTTTMSTFLSQQSIIAKAEPSVRSRPVTSRTITAPPATTASAPVAAKKPPASDKAGSETGITSTVLTICPLTAKISLASISESKLKILRPDHAPCIVPCKDP</sequence>
<organism evidence="2 3">
    <name type="scientific">Exophiala oligosperma</name>
    <dbReference type="NCBI Taxonomy" id="215243"/>
    <lineage>
        <taxon>Eukaryota</taxon>
        <taxon>Fungi</taxon>
        <taxon>Dikarya</taxon>
        <taxon>Ascomycota</taxon>
        <taxon>Pezizomycotina</taxon>
        <taxon>Eurotiomycetes</taxon>
        <taxon>Chaetothyriomycetidae</taxon>
        <taxon>Chaetothyriales</taxon>
        <taxon>Herpotrichiellaceae</taxon>
        <taxon>Exophiala</taxon>
    </lineage>
</organism>
<dbReference type="Proteomes" id="UP000053342">
    <property type="component" value="Unassembled WGS sequence"/>
</dbReference>
<keyword evidence="3" id="KW-1185">Reference proteome</keyword>
<evidence type="ECO:0000313" key="3">
    <source>
        <dbReference type="Proteomes" id="UP000053342"/>
    </source>
</evidence>
<gene>
    <name evidence="2" type="ORF">PV06_05441</name>
</gene>
<proteinExistence type="predicted"/>
<dbReference type="AlphaFoldDB" id="A0A0D2E1Y8"/>
<dbReference type="VEuPathDB" id="FungiDB:PV06_05441"/>
<name>A0A0D2E1Y8_9EURO</name>
<feature type="compositionally biased region" description="Low complexity" evidence="1">
    <location>
        <begin position="61"/>
        <end position="87"/>
    </location>
</feature>
<feature type="region of interest" description="Disordered" evidence="1">
    <location>
        <begin position="52"/>
        <end position="92"/>
    </location>
</feature>
<dbReference type="RefSeq" id="XP_016262050.1">
    <property type="nucleotide sequence ID" value="XM_016406446.1"/>
</dbReference>
<protein>
    <submittedName>
        <fullName evidence="2">Uncharacterized protein</fullName>
    </submittedName>
</protein>